<organism evidence="3 4">
    <name type="scientific">Stylonychia lemnae</name>
    <name type="common">Ciliate</name>
    <dbReference type="NCBI Taxonomy" id="5949"/>
    <lineage>
        <taxon>Eukaryota</taxon>
        <taxon>Sar</taxon>
        <taxon>Alveolata</taxon>
        <taxon>Ciliophora</taxon>
        <taxon>Intramacronucleata</taxon>
        <taxon>Spirotrichea</taxon>
        <taxon>Stichotrichia</taxon>
        <taxon>Sporadotrichida</taxon>
        <taxon>Oxytrichidae</taxon>
        <taxon>Stylonychinae</taxon>
        <taxon>Stylonychia</taxon>
    </lineage>
</organism>
<protein>
    <submittedName>
        <fullName evidence="3">Uncharacterized protein</fullName>
    </submittedName>
</protein>
<keyword evidence="2" id="KW-1133">Transmembrane helix</keyword>
<evidence type="ECO:0000256" key="2">
    <source>
        <dbReference type="SAM" id="Phobius"/>
    </source>
</evidence>
<keyword evidence="2" id="KW-0812">Transmembrane</keyword>
<gene>
    <name evidence="3" type="primary">Contig1255.g1381</name>
    <name evidence="3" type="ORF">STYLEM_455</name>
</gene>
<name>A0A077ZPX3_STYLE</name>
<feature type="compositionally biased region" description="Low complexity" evidence="1">
    <location>
        <begin position="150"/>
        <end position="167"/>
    </location>
</feature>
<feature type="region of interest" description="Disordered" evidence="1">
    <location>
        <begin position="105"/>
        <end position="173"/>
    </location>
</feature>
<evidence type="ECO:0000256" key="1">
    <source>
        <dbReference type="SAM" id="MobiDB-lite"/>
    </source>
</evidence>
<evidence type="ECO:0000313" key="3">
    <source>
        <dbReference type="EMBL" id="CDW71509.1"/>
    </source>
</evidence>
<reference evidence="3 4" key="1">
    <citation type="submission" date="2014-06" db="EMBL/GenBank/DDBJ databases">
        <authorList>
            <person name="Swart Estienne"/>
        </authorList>
    </citation>
    <scope>NUCLEOTIDE SEQUENCE [LARGE SCALE GENOMIC DNA]</scope>
    <source>
        <strain evidence="3 4">130c</strain>
    </source>
</reference>
<keyword evidence="2" id="KW-0472">Membrane</keyword>
<sequence>MNENLCNGVRCYYDYQCDSGYCSSDGYCSSTLEPWLILIITFFSVFCFCGICGRICVQMFENRGHGFIHRRRHEYVGLQYSPDYRRTIHSEQYIPPPPTIHSYQRQVEHQQVPPPMGYNVSSQQHPLPGPNPYVSSQVAPGQHGRGPVSQQQEQQFQHQQNPQFDQQNRPLVF</sequence>
<dbReference type="EMBL" id="CCKQ01000435">
    <property type="protein sequence ID" value="CDW71509.1"/>
    <property type="molecule type" value="Genomic_DNA"/>
</dbReference>
<keyword evidence="4" id="KW-1185">Reference proteome</keyword>
<dbReference type="AlphaFoldDB" id="A0A077ZPX3"/>
<dbReference type="InParanoid" id="A0A077ZPX3"/>
<evidence type="ECO:0000313" key="4">
    <source>
        <dbReference type="Proteomes" id="UP000039865"/>
    </source>
</evidence>
<accession>A0A077ZPX3</accession>
<feature type="transmembrane region" description="Helical" evidence="2">
    <location>
        <begin position="35"/>
        <end position="57"/>
    </location>
</feature>
<dbReference type="Proteomes" id="UP000039865">
    <property type="component" value="Unassembled WGS sequence"/>
</dbReference>
<proteinExistence type="predicted"/>